<dbReference type="Proteomes" id="UP000180235">
    <property type="component" value="Chromosome"/>
</dbReference>
<dbReference type="PANTHER" id="PTHR10954:SF18">
    <property type="entry name" value="RIBONUCLEASE HII"/>
    <property type="match status" value="1"/>
</dbReference>
<dbReference type="CDD" id="cd07182">
    <property type="entry name" value="RNase_HII_bacteria_HII_like"/>
    <property type="match status" value="1"/>
</dbReference>
<sequence>MVTHLQLGVDEVGRGALCGPVVSAAVVLDGAGMAKLRQGGLRESKQLSPKQRQAWVPRIQALALAWHIAWAEPQEIDTYNILQATLLSMRRAVMAIPLTPDICLVDGCHAIPDLPYPQRAVIQGDATEISIAAASILAKVWRDEYLCQLAPAYPVYNLACNKGYGTLNHRLALQRYGPSSIHRLSFRPCQLSQTKLP</sequence>
<dbReference type="GO" id="GO:0030145">
    <property type="term" value="F:manganese ion binding"/>
    <property type="evidence" value="ECO:0007669"/>
    <property type="project" value="UniProtKB-UniRule"/>
</dbReference>
<dbReference type="Pfam" id="PF01351">
    <property type="entry name" value="RNase_HII"/>
    <property type="match status" value="1"/>
</dbReference>
<dbReference type="InterPro" id="IPR036397">
    <property type="entry name" value="RNaseH_sf"/>
</dbReference>
<evidence type="ECO:0000256" key="2">
    <source>
        <dbReference type="ARBA" id="ARBA00001946"/>
    </source>
</evidence>
<dbReference type="NCBIfam" id="NF000595">
    <property type="entry name" value="PRK00015.1-3"/>
    <property type="match status" value="1"/>
</dbReference>
<keyword evidence="12 14" id="KW-0378">Hydrolase</keyword>
<proteinExistence type="inferred from homology"/>
<dbReference type="InterPro" id="IPR012337">
    <property type="entry name" value="RNaseH-like_sf"/>
</dbReference>
<feature type="binding site" evidence="14 15">
    <location>
        <position position="11"/>
    </location>
    <ligand>
        <name>a divalent metal cation</name>
        <dbReference type="ChEBI" id="CHEBI:60240"/>
    </ligand>
</feature>
<dbReference type="GO" id="GO:0006298">
    <property type="term" value="P:mismatch repair"/>
    <property type="evidence" value="ECO:0007669"/>
    <property type="project" value="TreeGrafter"/>
</dbReference>
<keyword evidence="13 14" id="KW-0464">Manganese</keyword>
<evidence type="ECO:0000256" key="7">
    <source>
        <dbReference type="ARBA" id="ARBA00019179"/>
    </source>
</evidence>
<evidence type="ECO:0000313" key="19">
    <source>
        <dbReference type="Proteomes" id="UP000180235"/>
    </source>
</evidence>
<dbReference type="PROSITE" id="PS51975">
    <property type="entry name" value="RNASE_H_2"/>
    <property type="match status" value="1"/>
</dbReference>
<comment type="catalytic activity">
    <reaction evidence="1 14 15 16">
        <text>Endonucleolytic cleavage to 5'-phosphomonoester.</text>
        <dbReference type="EC" id="3.1.26.4"/>
    </reaction>
</comment>
<dbReference type="STRING" id="1188229.GlitD10_0512"/>
<keyword evidence="19" id="KW-1185">Reference proteome</keyword>
<dbReference type="GO" id="GO:0004523">
    <property type="term" value="F:RNA-DNA hybrid ribonuclease activity"/>
    <property type="evidence" value="ECO:0007669"/>
    <property type="project" value="UniProtKB-UniRule"/>
</dbReference>
<keyword evidence="11 14" id="KW-0255">Endonuclease</keyword>
<dbReference type="GO" id="GO:0043137">
    <property type="term" value="P:DNA replication, removal of RNA primer"/>
    <property type="evidence" value="ECO:0007669"/>
    <property type="project" value="TreeGrafter"/>
</dbReference>
<dbReference type="KEGG" id="glt:GlitD10_0512"/>
<name>A0A1J0AA54_9CYAN</name>
<evidence type="ECO:0000256" key="9">
    <source>
        <dbReference type="ARBA" id="ARBA00022722"/>
    </source>
</evidence>
<feature type="binding site" evidence="14 15">
    <location>
        <position position="10"/>
    </location>
    <ligand>
        <name>a divalent metal cation</name>
        <dbReference type="ChEBI" id="CHEBI:60240"/>
    </ligand>
</feature>
<evidence type="ECO:0000256" key="1">
    <source>
        <dbReference type="ARBA" id="ARBA00000077"/>
    </source>
</evidence>
<dbReference type="GO" id="GO:0005737">
    <property type="term" value="C:cytoplasm"/>
    <property type="evidence" value="ECO:0007669"/>
    <property type="project" value="UniProtKB-SubCell"/>
</dbReference>
<dbReference type="InterPro" id="IPR024567">
    <property type="entry name" value="RNase_HII/HIII_dom"/>
</dbReference>
<keyword evidence="9 14" id="KW-0540">Nuclease</keyword>
<dbReference type="OrthoDB" id="9803420at2"/>
<comment type="cofactor">
    <cofactor evidence="14 15">
        <name>Mn(2+)</name>
        <dbReference type="ChEBI" id="CHEBI:29035"/>
    </cofactor>
    <cofactor evidence="14 15">
        <name>Mg(2+)</name>
        <dbReference type="ChEBI" id="CHEBI:18420"/>
    </cofactor>
    <text evidence="14 15">Manganese or magnesium. Binds 1 divalent metal ion per monomer in the absence of substrate. May bind a second metal ion after substrate binding.</text>
</comment>
<dbReference type="Gene3D" id="3.30.420.10">
    <property type="entry name" value="Ribonuclease H-like superfamily/Ribonuclease H"/>
    <property type="match status" value="1"/>
</dbReference>
<evidence type="ECO:0000256" key="5">
    <source>
        <dbReference type="ARBA" id="ARBA00007383"/>
    </source>
</evidence>
<organism evidence="18 19">
    <name type="scientific">Gloeomargarita lithophora Alchichica-D10</name>
    <dbReference type="NCBI Taxonomy" id="1188229"/>
    <lineage>
        <taxon>Bacteria</taxon>
        <taxon>Bacillati</taxon>
        <taxon>Cyanobacteriota</taxon>
        <taxon>Cyanophyceae</taxon>
        <taxon>Gloeomargaritales</taxon>
        <taxon>Gloeomargaritaceae</taxon>
        <taxon>Gloeomargarita</taxon>
    </lineage>
</organism>
<evidence type="ECO:0000256" key="15">
    <source>
        <dbReference type="PROSITE-ProRule" id="PRU01319"/>
    </source>
</evidence>
<dbReference type="SUPFAM" id="SSF53098">
    <property type="entry name" value="Ribonuclease H-like"/>
    <property type="match status" value="1"/>
</dbReference>
<reference evidence="18 19" key="1">
    <citation type="submission" date="2016-10" db="EMBL/GenBank/DDBJ databases">
        <title>Description of Gloeomargarita lithophora gen. nov., sp. nov., a thylakoid-bearing basal-branching cyanobacterium with intracellular carbonates, and proposal for Gloeomargaritales ord. nov.</title>
        <authorList>
            <person name="Moreira D."/>
            <person name="Tavera R."/>
            <person name="Benzerara K."/>
            <person name="Skouri-Panet F."/>
            <person name="Couradeau E."/>
            <person name="Gerard E."/>
            <person name="Loussert C."/>
            <person name="Novelo E."/>
            <person name="Zivanovic Y."/>
            <person name="Lopez-Garcia P."/>
        </authorList>
    </citation>
    <scope>NUCLEOTIDE SEQUENCE [LARGE SCALE GENOMIC DNA]</scope>
    <source>
        <strain evidence="18 19">D10</strain>
    </source>
</reference>
<dbReference type="AlphaFoldDB" id="A0A1J0AA54"/>
<protein>
    <recommendedName>
        <fullName evidence="7 14">Ribonuclease HII</fullName>
        <shortName evidence="14">RNase HII</shortName>
        <ecNumber evidence="6 14">3.1.26.4</ecNumber>
    </recommendedName>
</protein>
<evidence type="ECO:0000313" key="18">
    <source>
        <dbReference type="EMBL" id="APB32824.1"/>
    </source>
</evidence>
<dbReference type="GO" id="GO:0032299">
    <property type="term" value="C:ribonuclease H2 complex"/>
    <property type="evidence" value="ECO:0007669"/>
    <property type="project" value="TreeGrafter"/>
</dbReference>
<feature type="domain" description="RNase H type-2" evidence="17">
    <location>
        <begin position="4"/>
        <end position="197"/>
    </location>
</feature>
<dbReference type="GO" id="GO:0003723">
    <property type="term" value="F:RNA binding"/>
    <property type="evidence" value="ECO:0007669"/>
    <property type="project" value="UniProtKB-UniRule"/>
</dbReference>
<evidence type="ECO:0000256" key="6">
    <source>
        <dbReference type="ARBA" id="ARBA00012180"/>
    </source>
</evidence>
<dbReference type="InterPro" id="IPR022898">
    <property type="entry name" value="RNase_HII"/>
</dbReference>
<keyword evidence="8 14" id="KW-0963">Cytoplasm</keyword>
<evidence type="ECO:0000256" key="8">
    <source>
        <dbReference type="ARBA" id="ARBA00022490"/>
    </source>
</evidence>
<evidence type="ECO:0000256" key="11">
    <source>
        <dbReference type="ARBA" id="ARBA00022759"/>
    </source>
</evidence>
<dbReference type="EC" id="3.1.26.4" evidence="6 14"/>
<comment type="similarity">
    <text evidence="5 14 16">Belongs to the RNase HII family.</text>
</comment>
<evidence type="ECO:0000256" key="14">
    <source>
        <dbReference type="HAMAP-Rule" id="MF_00052"/>
    </source>
</evidence>
<gene>
    <name evidence="14 18" type="primary">rnhB</name>
    <name evidence="18" type="ORF">GlitD10_0512</name>
</gene>
<feature type="binding site" evidence="14 15">
    <location>
        <position position="106"/>
    </location>
    <ligand>
        <name>a divalent metal cation</name>
        <dbReference type="ChEBI" id="CHEBI:60240"/>
    </ligand>
</feature>
<dbReference type="HAMAP" id="MF_00052_B">
    <property type="entry name" value="RNase_HII_B"/>
    <property type="match status" value="1"/>
</dbReference>
<dbReference type="RefSeq" id="WP_071453509.1">
    <property type="nucleotide sequence ID" value="NZ_CP017675.1"/>
</dbReference>
<evidence type="ECO:0000256" key="13">
    <source>
        <dbReference type="ARBA" id="ARBA00023211"/>
    </source>
</evidence>
<evidence type="ECO:0000256" key="16">
    <source>
        <dbReference type="RuleBase" id="RU003515"/>
    </source>
</evidence>
<evidence type="ECO:0000256" key="12">
    <source>
        <dbReference type="ARBA" id="ARBA00022801"/>
    </source>
</evidence>
<comment type="subcellular location">
    <subcellularLocation>
        <location evidence="4 14">Cytoplasm</location>
    </subcellularLocation>
</comment>
<evidence type="ECO:0000256" key="10">
    <source>
        <dbReference type="ARBA" id="ARBA00022723"/>
    </source>
</evidence>
<comment type="cofactor">
    <cofactor evidence="2">
        <name>Mg(2+)</name>
        <dbReference type="ChEBI" id="CHEBI:18420"/>
    </cofactor>
</comment>
<dbReference type="InterPro" id="IPR001352">
    <property type="entry name" value="RNase_HII/HIII"/>
</dbReference>
<evidence type="ECO:0000259" key="17">
    <source>
        <dbReference type="PROSITE" id="PS51975"/>
    </source>
</evidence>
<accession>A0A1J0AA54</accession>
<comment type="function">
    <text evidence="3 14 16">Endonuclease that specifically degrades the RNA of RNA-DNA hybrids.</text>
</comment>
<dbReference type="PANTHER" id="PTHR10954">
    <property type="entry name" value="RIBONUCLEASE H2 SUBUNIT A"/>
    <property type="match status" value="1"/>
</dbReference>
<evidence type="ECO:0000256" key="4">
    <source>
        <dbReference type="ARBA" id="ARBA00004496"/>
    </source>
</evidence>
<evidence type="ECO:0000256" key="3">
    <source>
        <dbReference type="ARBA" id="ARBA00004065"/>
    </source>
</evidence>
<dbReference type="EMBL" id="CP017675">
    <property type="protein sequence ID" value="APB32824.1"/>
    <property type="molecule type" value="Genomic_DNA"/>
</dbReference>
<keyword evidence="10 14" id="KW-0479">Metal-binding</keyword>